<dbReference type="AlphaFoldDB" id="G5KEV7"/>
<keyword evidence="1" id="KW-0472">Membrane</keyword>
<accession>G5KEV7</accession>
<reference evidence="2 3" key="1">
    <citation type="journal article" date="2014" name="Int. J. Syst. Evol. Microbiol.">
        <title>Phylogenomics and the dynamic genome evolution of the genus Streptococcus.</title>
        <authorList>
            <consortium name="The Broad Institute Genome Sequencing Platform"/>
            <person name="Richards V.P."/>
            <person name="Palmer S.R."/>
            <person name="Pavinski Bitar P.D."/>
            <person name="Qin X."/>
            <person name="Weinstock G.M."/>
            <person name="Highlander S.K."/>
            <person name="Town C.D."/>
            <person name="Burne R.A."/>
            <person name="Stanhope M.J."/>
        </authorList>
    </citation>
    <scope>NUCLEOTIDE SEQUENCE [LARGE SCALE GENOMIC DNA]</scope>
    <source>
        <strain evidence="2 3">2285-97</strain>
    </source>
</reference>
<feature type="transmembrane region" description="Helical" evidence="1">
    <location>
        <begin position="59"/>
        <end position="76"/>
    </location>
</feature>
<proteinExistence type="predicted"/>
<feature type="transmembrane region" description="Helical" evidence="1">
    <location>
        <begin position="88"/>
        <end position="108"/>
    </location>
</feature>
<evidence type="ECO:0000313" key="3">
    <source>
        <dbReference type="Proteomes" id="UP000005388"/>
    </source>
</evidence>
<name>G5KEV7_9STRE</name>
<protein>
    <submittedName>
        <fullName evidence="2">Uncharacterized protein</fullName>
    </submittedName>
</protein>
<dbReference type="STRING" id="764291.STRUR_0861"/>
<keyword evidence="3" id="KW-1185">Reference proteome</keyword>
<organism evidence="2 3">
    <name type="scientific">Streptococcus urinalis 2285-97</name>
    <dbReference type="NCBI Taxonomy" id="764291"/>
    <lineage>
        <taxon>Bacteria</taxon>
        <taxon>Bacillati</taxon>
        <taxon>Bacillota</taxon>
        <taxon>Bacilli</taxon>
        <taxon>Lactobacillales</taxon>
        <taxon>Streptococcaceae</taxon>
        <taxon>Streptococcus</taxon>
    </lineage>
</organism>
<sequence>MKTKLKKIIPEDKKGIQLSLLIFFNWLIKFLSRWTFLILLMICIAGLCGRAARTSDSIHFIHGIFFILLVIELLKIRPGREYKSLKKIFEILLLNIFFTSALEQQLTVPLVNKALQLTSVFAIIYILVSFLSTKLLHHYLYKKVLNKSYLGIRKPSDPRMPEDNVYNDFKIQDVNERLKKINLNAVQNTYHEFVRLDEVHLEEVYFNKIPFDITKIEREIIYNRSYQKINLDFQLYPLGLHYFGHRLIKLSTNYSDATFYYASKLSLKLRKKFNIK</sequence>
<dbReference type="EMBL" id="AEUZ02000001">
    <property type="protein sequence ID" value="EHJ56303.1"/>
    <property type="molecule type" value="Genomic_DNA"/>
</dbReference>
<evidence type="ECO:0000313" key="2">
    <source>
        <dbReference type="EMBL" id="EHJ56303.1"/>
    </source>
</evidence>
<comment type="caution">
    <text evidence="2">The sequence shown here is derived from an EMBL/GenBank/DDBJ whole genome shotgun (WGS) entry which is preliminary data.</text>
</comment>
<keyword evidence="1" id="KW-1133">Transmembrane helix</keyword>
<feature type="transmembrane region" description="Helical" evidence="1">
    <location>
        <begin position="114"/>
        <end position="133"/>
    </location>
</feature>
<gene>
    <name evidence="2" type="ORF">STRUR_0861</name>
</gene>
<dbReference type="Proteomes" id="UP000005388">
    <property type="component" value="Unassembled WGS sequence"/>
</dbReference>
<evidence type="ECO:0000256" key="1">
    <source>
        <dbReference type="SAM" id="Phobius"/>
    </source>
</evidence>
<feature type="transmembrane region" description="Helical" evidence="1">
    <location>
        <begin position="20"/>
        <end position="47"/>
    </location>
</feature>
<dbReference type="RefSeq" id="WP_006739064.1">
    <property type="nucleotide sequence ID" value="NZ_AEUZ02000001.1"/>
</dbReference>
<keyword evidence="1" id="KW-0812">Transmembrane</keyword>